<feature type="domain" description="3D" evidence="2">
    <location>
        <begin position="121"/>
        <end position="175"/>
    </location>
</feature>
<dbReference type="KEGG" id="smo:SELMODRAFT_413418"/>
<evidence type="ECO:0000313" key="3">
    <source>
        <dbReference type="EMBL" id="EFJ26242.1"/>
    </source>
</evidence>
<reference evidence="3 4" key="1">
    <citation type="journal article" date="2011" name="Science">
        <title>The Selaginella genome identifies genetic changes associated with the evolution of vascular plants.</title>
        <authorList>
            <person name="Banks J.A."/>
            <person name="Nishiyama T."/>
            <person name="Hasebe M."/>
            <person name="Bowman J.L."/>
            <person name="Gribskov M."/>
            <person name="dePamphilis C."/>
            <person name="Albert V.A."/>
            <person name="Aono N."/>
            <person name="Aoyama T."/>
            <person name="Ambrose B.A."/>
            <person name="Ashton N.W."/>
            <person name="Axtell M.J."/>
            <person name="Barker E."/>
            <person name="Barker M.S."/>
            <person name="Bennetzen J.L."/>
            <person name="Bonawitz N.D."/>
            <person name="Chapple C."/>
            <person name="Cheng C."/>
            <person name="Correa L.G."/>
            <person name="Dacre M."/>
            <person name="DeBarry J."/>
            <person name="Dreyer I."/>
            <person name="Elias M."/>
            <person name="Engstrom E.M."/>
            <person name="Estelle M."/>
            <person name="Feng L."/>
            <person name="Finet C."/>
            <person name="Floyd S.K."/>
            <person name="Frommer W.B."/>
            <person name="Fujita T."/>
            <person name="Gramzow L."/>
            <person name="Gutensohn M."/>
            <person name="Harholt J."/>
            <person name="Hattori M."/>
            <person name="Heyl A."/>
            <person name="Hirai T."/>
            <person name="Hiwatashi Y."/>
            <person name="Ishikawa M."/>
            <person name="Iwata M."/>
            <person name="Karol K.G."/>
            <person name="Koehler B."/>
            <person name="Kolukisaoglu U."/>
            <person name="Kubo M."/>
            <person name="Kurata T."/>
            <person name="Lalonde S."/>
            <person name="Li K."/>
            <person name="Li Y."/>
            <person name="Litt A."/>
            <person name="Lyons E."/>
            <person name="Manning G."/>
            <person name="Maruyama T."/>
            <person name="Michael T.P."/>
            <person name="Mikami K."/>
            <person name="Miyazaki S."/>
            <person name="Morinaga S."/>
            <person name="Murata T."/>
            <person name="Mueller-Roeber B."/>
            <person name="Nelson D.R."/>
            <person name="Obara M."/>
            <person name="Oguri Y."/>
            <person name="Olmstead R.G."/>
            <person name="Onodera N."/>
            <person name="Petersen B.L."/>
            <person name="Pils B."/>
            <person name="Prigge M."/>
            <person name="Rensing S.A."/>
            <person name="Riano-Pachon D.M."/>
            <person name="Roberts A.W."/>
            <person name="Sato Y."/>
            <person name="Scheller H.V."/>
            <person name="Schulz B."/>
            <person name="Schulz C."/>
            <person name="Shakirov E.V."/>
            <person name="Shibagaki N."/>
            <person name="Shinohara N."/>
            <person name="Shippen D.E."/>
            <person name="Soerensen I."/>
            <person name="Sotooka R."/>
            <person name="Sugimoto N."/>
            <person name="Sugita M."/>
            <person name="Sumikawa N."/>
            <person name="Tanurdzic M."/>
            <person name="Theissen G."/>
            <person name="Ulvskov P."/>
            <person name="Wakazuki S."/>
            <person name="Weng J.K."/>
            <person name="Willats W.W."/>
            <person name="Wipf D."/>
            <person name="Wolf P.G."/>
            <person name="Yang L."/>
            <person name="Zimmer A.D."/>
            <person name="Zhu Q."/>
            <person name="Mitros T."/>
            <person name="Hellsten U."/>
            <person name="Loque D."/>
            <person name="Otillar R."/>
            <person name="Salamov A."/>
            <person name="Schmutz J."/>
            <person name="Shapiro H."/>
            <person name="Lindquist E."/>
            <person name="Lucas S."/>
            <person name="Rokhsar D."/>
            <person name="Grigoriev I.V."/>
        </authorList>
    </citation>
    <scope>NUCLEOTIDE SEQUENCE [LARGE SCALE GENOMIC DNA]</scope>
</reference>
<evidence type="ECO:0000313" key="4">
    <source>
        <dbReference type="Proteomes" id="UP000001514"/>
    </source>
</evidence>
<gene>
    <name evidence="3" type="ORF">SELMODRAFT_413418</name>
</gene>
<dbReference type="OMA" id="GEFSHIG"/>
<protein>
    <recommendedName>
        <fullName evidence="2">3D domain-containing protein</fullName>
    </recommendedName>
</protein>
<dbReference type="InterPro" id="IPR010611">
    <property type="entry name" value="3D_dom"/>
</dbReference>
<evidence type="ECO:0000256" key="1">
    <source>
        <dbReference type="ARBA" id="ARBA00022729"/>
    </source>
</evidence>
<dbReference type="Gene3D" id="2.40.40.10">
    <property type="entry name" value="RlpA-like domain"/>
    <property type="match status" value="1"/>
</dbReference>
<dbReference type="EMBL" id="GL377585">
    <property type="protein sequence ID" value="EFJ26242.1"/>
    <property type="molecule type" value="Genomic_DNA"/>
</dbReference>
<keyword evidence="1" id="KW-0732">Signal</keyword>
<dbReference type="GO" id="GO:0004553">
    <property type="term" value="F:hydrolase activity, hydrolyzing O-glycosyl compounds"/>
    <property type="evidence" value="ECO:0007669"/>
    <property type="project" value="InterPro"/>
</dbReference>
<dbReference type="Pfam" id="PF06725">
    <property type="entry name" value="3D"/>
    <property type="match status" value="1"/>
</dbReference>
<dbReference type="Gramene" id="EFJ26242">
    <property type="protein sequence ID" value="EFJ26242"/>
    <property type="gene ID" value="SELMODRAFT_413418"/>
</dbReference>
<keyword evidence="4" id="KW-1185">Reference proteome</keyword>
<dbReference type="eggNOG" id="ENOG502SHXE">
    <property type="taxonomic scope" value="Eukaryota"/>
</dbReference>
<dbReference type="GO" id="GO:0009254">
    <property type="term" value="P:peptidoglycan turnover"/>
    <property type="evidence" value="ECO:0007669"/>
    <property type="project" value="InterPro"/>
</dbReference>
<accession>D8RPD8</accession>
<dbReference type="InterPro" id="IPR051933">
    <property type="entry name" value="Resuscitation_pf_RpfB"/>
</dbReference>
<dbReference type="HOGENOM" id="CLU_805105_0_0_1"/>
<sequence length="323" mass="36893">MPPSKKLIECTAYCSCGYCCNWEWGIKLPGFYYLGISPSWVPLRFRKRKRGYLDEAALPLIAKFWTATSLSGSPYYGLTSNGTFPAQARPPIFSKLSFLQYHKLPARLLLFPWRLFPRHGTIAADTNYYPFGTRMFVPGYGWGKVEDRGGAIKGPARIDLYHQSHNEAIHWGRRKLQASDPFFFQNNIESIYLCKVLVVLPGQSVLDTMRIPKPLKNLLRGLDWLGEDHASRGVFRAILLERHHHRWLSLDPVSARPDQSSILGTSLWALHWQKLGRLSNIMVPRLAGDYTPESLQKFGEIAERCLPQTVELTIVFQLPSKCN</sequence>
<dbReference type="PANTHER" id="PTHR39160">
    <property type="entry name" value="CELL WALL-BINDING PROTEIN YOCH"/>
    <property type="match status" value="1"/>
</dbReference>
<proteinExistence type="predicted"/>
<dbReference type="Proteomes" id="UP000001514">
    <property type="component" value="Unassembled WGS sequence"/>
</dbReference>
<dbReference type="InParanoid" id="D8RPD8"/>
<dbReference type="AlphaFoldDB" id="D8RPD8"/>
<name>D8RPD8_SELML</name>
<evidence type="ECO:0000259" key="2">
    <source>
        <dbReference type="Pfam" id="PF06725"/>
    </source>
</evidence>
<dbReference type="GO" id="GO:0019867">
    <property type="term" value="C:outer membrane"/>
    <property type="evidence" value="ECO:0007669"/>
    <property type="project" value="InterPro"/>
</dbReference>
<dbReference type="InterPro" id="IPR036908">
    <property type="entry name" value="RlpA-like_sf"/>
</dbReference>
<dbReference type="CDD" id="cd22786">
    <property type="entry name" value="DPBB_YuiC-like"/>
    <property type="match status" value="1"/>
</dbReference>
<dbReference type="SUPFAM" id="SSF50685">
    <property type="entry name" value="Barwin-like endoglucanases"/>
    <property type="match status" value="1"/>
</dbReference>
<dbReference type="PANTHER" id="PTHR39160:SF4">
    <property type="entry name" value="RESUSCITATION-PROMOTING FACTOR RPFB"/>
    <property type="match status" value="1"/>
</dbReference>
<organism evidence="4">
    <name type="scientific">Selaginella moellendorffii</name>
    <name type="common">Spikemoss</name>
    <dbReference type="NCBI Taxonomy" id="88036"/>
    <lineage>
        <taxon>Eukaryota</taxon>
        <taxon>Viridiplantae</taxon>
        <taxon>Streptophyta</taxon>
        <taxon>Embryophyta</taxon>
        <taxon>Tracheophyta</taxon>
        <taxon>Lycopodiopsida</taxon>
        <taxon>Selaginellales</taxon>
        <taxon>Selaginellaceae</taxon>
        <taxon>Selaginella</taxon>
    </lineage>
</organism>